<evidence type="ECO:0000313" key="4">
    <source>
        <dbReference type="Proteomes" id="UP001257277"/>
    </source>
</evidence>
<dbReference type="SUPFAM" id="SSF52540">
    <property type="entry name" value="P-loop containing nucleoside triphosphate hydrolases"/>
    <property type="match status" value="1"/>
</dbReference>
<dbReference type="EMBL" id="JAVTTO010000002">
    <property type="protein sequence ID" value="MDT7831787.1"/>
    <property type="molecule type" value="Genomic_DNA"/>
</dbReference>
<gene>
    <name evidence="3" type="ORF">RQM59_05310</name>
</gene>
<sequence length="638" mass="74175">MELKKKFKKCLQKMRKPETVYKDDFHFISEKPKGGDLLFGHKEIVLALEKIVLKSPESFTIGLYGDWGSGKSSIAETLQSNLKKRNIPLVIFDVWKHEGDALRRTFLKDLDKKLSGKSFGKEFYKEGFELEKNLESDINIETKDGYDFKGKKLVKNFLVIALFAVVPLILVFTGLLGIGKVLSIQEFSFDNLTEKILQIIGGLTIPVVFWLKFSNSFILEKKTTVKKSRIQDPLEFENSFHNILENLTSNVNKIVVVFDNLDRVNGKKAVEIISTIKTFLEPIDKKNVRNIVFIIPCDSIAIKKHLASTFSVNDTQYADEFLRKFFNTIIWIPEFYINELEKLAIEKLEESGIIDFKNDELSALIVLVFDKNPRQIIQFINILISNYILIKERRIEGFSLQDDIAKLAKYLLLIQKFPEIMNVYKNTMSYDLDALPDDLNEEKNGVRKFSGKVVSEFYRFLRLTEHVKIDSLDLFFKLRRSDFENKFENGSRLIKLIETNRIKELVGKEKPIINTESDKQFNNDLEFINDFQLKDKEYEFGEILIEKMRTMTNPILLAKFIDGLLHLLEFKEIDLEAKIYRMICDKLKQSGSNISDITPKLLITQCYNKLTNNIYKKGLRESVNERHVDDFVGHHKNI</sequence>
<evidence type="ECO:0000256" key="1">
    <source>
        <dbReference type="SAM" id="Phobius"/>
    </source>
</evidence>
<dbReference type="InterPro" id="IPR027417">
    <property type="entry name" value="P-loop_NTPase"/>
</dbReference>
<comment type="caution">
    <text evidence="3">The sequence shown here is derived from an EMBL/GenBank/DDBJ whole genome shotgun (WGS) entry which is preliminary data.</text>
</comment>
<keyword evidence="4" id="KW-1185">Reference proteome</keyword>
<keyword evidence="1" id="KW-1133">Transmembrane helix</keyword>
<dbReference type="Gene3D" id="3.40.50.300">
    <property type="entry name" value="P-loop containing nucleotide triphosphate hydrolases"/>
    <property type="match status" value="1"/>
</dbReference>
<name>A0ABU3LDK5_9FLAO</name>
<keyword evidence="1" id="KW-0812">Transmembrane</keyword>
<dbReference type="Proteomes" id="UP001257277">
    <property type="component" value="Unassembled WGS sequence"/>
</dbReference>
<keyword evidence="1" id="KW-0472">Membrane</keyword>
<proteinExistence type="predicted"/>
<dbReference type="InterPro" id="IPR011646">
    <property type="entry name" value="KAP_P-loop"/>
</dbReference>
<feature type="domain" description="KAP NTPase" evidence="2">
    <location>
        <begin position="46"/>
        <end position="383"/>
    </location>
</feature>
<dbReference type="RefSeq" id="WP_349241043.1">
    <property type="nucleotide sequence ID" value="NZ_JAVTTO010000002.1"/>
</dbReference>
<evidence type="ECO:0000313" key="3">
    <source>
        <dbReference type="EMBL" id="MDT7831787.1"/>
    </source>
</evidence>
<dbReference type="Pfam" id="PF07693">
    <property type="entry name" value="KAP_NTPase"/>
    <property type="match status" value="1"/>
</dbReference>
<protein>
    <submittedName>
        <fullName evidence="3">P-loop NTPase fold protein</fullName>
    </submittedName>
</protein>
<accession>A0ABU3LDK5</accession>
<evidence type="ECO:0000259" key="2">
    <source>
        <dbReference type="Pfam" id="PF07693"/>
    </source>
</evidence>
<reference evidence="3 4" key="1">
    <citation type="submission" date="2023-09" db="EMBL/GenBank/DDBJ databases">
        <title>Novel taxa isolated from Blanes Bay.</title>
        <authorList>
            <person name="Rey-Velasco X."/>
            <person name="Lucena T."/>
        </authorList>
    </citation>
    <scope>NUCLEOTIDE SEQUENCE [LARGE SCALE GENOMIC DNA]</scope>
    <source>
        <strain evidence="3 4">S356</strain>
    </source>
</reference>
<organism evidence="3 4">
    <name type="scientific">Asprobacillus argus</name>
    <dbReference type="NCBI Taxonomy" id="3076534"/>
    <lineage>
        <taxon>Bacteria</taxon>
        <taxon>Pseudomonadati</taxon>
        <taxon>Bacteroidota</taxon>
        <taxon>Flavobacteriia</taxon>
        <taxon>Flavobacteriales</taxon>
        <taxon>Flavobacteriaceae</taxon>
        <taxon>Asprobacillus</taxon>
    </lineage>
</organism>
<feature type="transmembrane region" description="Helical" evidence="1">
    <location>
        <begin position="157"/>
        <end position="176"/>
    </location>
</feature>